<proteinExistence type="predicted"/>
<evidence type="ECO:0000259" key="1">
    <source>
        <dbReference type="PROSITE" id="PS50943"/>
    </source>
</evidence>
<dbReference type="RefSeq" id="WP_166155602.1">
    <property type="nucleotide sequence ID" value="NZ_JAAOIW010000020.1"/>
</dbReference>
<dbReference type="EMBL" id="JAAOIW010000020">
    <property type="protein sequence ID" value="NHN34535.1"/>
    <property type="molecule type" value="Genomic_DNA"/>
</dbReference>
<feature type="domain" description="HTH cro/C1-type" evidence="1">
    <location>
        <begin position="38"/>
        <end position="85"/>
    </location>
</feature>
<dbReference type="Gene3D" id="1.10.260.40">
    <property type="entry name" value="lambda repressor-like DNA-binding domains"/>
    <property type="match status" value="1"/>
</dbReference>
<dbReference type="SUPFAM" id="SSF47413">
    <property type="entry name" value="lambda repressor-like DNA-binding domains"/>
    <property type="match status" value="1"/>
</dbReference>
<dbReference type="Gene3D" id="3.30.450.180">
    <property type="match status" value="1"/>
</dbReference>
<sequence length="278" mass="32625">MEEISSRVSLGEFLRSRRERLTPEDVGLIYYGRRRTPGLRREEVAQLAHIGTSWYTSLEQGRSVNPSEDVLNNIAKALRLTEDERRHLHLLARPLQLEKVEDQQLNAGLELMIKALEPNPALVLGRCWDLLLWNKAAEFVFQLPSFSSHMQHRPNWMRRFLTDAKLRSDIKDWEAKTQIMIARFRADYAHFPNDTRFKELIEEFMQISQPFREIWPLHDVQVATDHHKRTYDPRIGEMEFEHVTLQPPTNPDLKIMIYTASTDTAARLQSLMSTREHG</sequence>
<protein>
    <submittedName>
        <fullName evidence="2">Helix-turn-helix domain-containing protein</fullName>
    </submittedName>
</protein>
<dbReference type="InterPro" id="IPR041413">
    <property type="entry name" value="MLTR_LBD"/>
</dbReference>
<evidence type="ECO:0000313" key="3">
    <source>
        <dbReference type="Proteomes" id="UP001165962"/>
    </source>
</evidence>
<dbReference type="PANTHER" id="PTHR35010">
    <property type="entry name" value="BLL4672 PROTEIN-RELATED"/>
    <property type="match status" value="1"/>
</dbReference>
<dbReference type="InterPro" id="IPR010982">
    <property type="entry name" value="Lambda_DNA-bd_dom_sf"/>
</dbReference>
<dbReference type="PROSITE" id="PS50943">
    <property type="entry name" value="HTH_CROC1"/>
    <property type="match status" value="1"/>
</dbReference>
<dbReference type="Pfam" id="PF13560">
    <property type="entry name" value="HTH_31"/>
    <property type="match status" value="1"/>
</dbReference>
<evidence type="ECO:0000313" key="2">
    <source>
        <dbReference type="EMBL" id="NHN34535.1"/>
    </source>
</evidence>
<dbReference type="SMART" id="SM00530">
    <property type="entry name" value="HTH_XRE"/>
    <property type="match status" value="1"/>
</dbReference>
<dbReference type="Pfam" id="PF17765">
    <property type="entry name" value="MLTR_LBD"/>
    <property type="match status" value="1"/>
</dbReference>
<dbReference type="InterPro" id="IPR001387">
    <property type="entry name" value="Cro/C1-type_HTH"/>
</dbReference>
<name>A0ABX0JDH3_9BACL</name>
<dbReference type="Proteomes" id="UP001165962">
    <property type="component" value="Unassembled WGS sequence"/>
</dbReference>
<reference evidence="2" key="1">
    <citation type="submission" date="2020-03" db="EMBL/GenBank/DDBJ databases">
        <title>Draft sequencing of Paenibacilllus sp. S3N08.</title>
        <authorList>
            <person name="Kim D.-U."/>
        </authorList>
    </citation>
    <scope>NUCLEOTIDE SEQUENCE</scope>
    <source>
        <strain evidence="2">S3N08</strain>
    </source>
</reference>
<gene>
    <name evidence="2" type="ORF">G9U52_32630</name>
</gene>
<organism evidence="2 3">
    <name type="scientific">Paenibacillus agricola</name>
    <dbReference type="NCBI Taxonomy" id="2716264"/>
    <lineage>
        <taxon>Bacteria</taxon>
        <taxon>Bacillati</taxon>
        <taxon>Bacillota</taxon>
        <taxon>Bacilli</taxon>
        <taxon>Bacillales</taxon>
        <taxon>Paenibacillaceae</taxon>
        <taxon>Paenibacillus</taxon>
    </lineage>
</organism>
<keyword evidence="3" id="KW-1185">Reference proteome</keyword>
<comment type="caution">
    <text evidence="2">The sequence shown here is derived from an EMBL/GenBank/DDBJ whole genome shotgun (WGS) entry which is preliminary data.</text>
</comment>
<accession>A0ABX0JDH3</accession>
<dbReference type="CDD" id="cd00093">
    <property type="entry name" value="HTH_XRE"/>
    <property type="match status" value="1"/>
</dbReference>